<accession>A0A8J3BUD9</accession>
<evidence type="ECO:0000313" key="1">
    <source>
        <dbReference type="EMBL" id="GGK36109.1"/>
    </source>
</evidence>
<reference evidence="1" key="2">
    <citation type="submission" date="2020-09" db="EMBL/GenBank/DDBJ databases">
        <authorList>
            <person name="Sun Q."/>
            <person name="Ohkuma M."/>
        </authorList>
    </citation>
    <scope>NUCLEOTIDE SEQUENCE</scope>
    <source>
        <strain evidence="1">JCM 3091</strain>
    </source>
</reference>
<sequence length="74" mass="8045">MGDDAELVTDVLDQARRLDVGISSAPRAVGRRFPISQRAKDLVTRSRAGGNGGIEALPRPERRLSDMIYRALPG</sequence>
<name>A0A8J3BUD9_9ACTN</name>
<dbReference type="Proteomes" id="UP000662200">
    <property type="component" value="Unassembled WGS sequence"/>
</dbReference>
<reference evidence="1" key="1">
    <citation type="journal article" date="2014" name="Int. J. Syst. Evol. Microbiol.">
        <title>Complete genome sequence of Corynebacterium casei LMG S-19264T (=DSM 44701T), isolated from a smear-ripened cheese.</title>
        <authorList>
            <consortium name="US DOE Joint Genome Institute (JGI-PGF)"/>
            <person name="Walter F."/>
            <person name="Albersmeier A."/>
            <person name="Kalinowski J."/>
            <person name="Ruckert C."/>
        </authorList>
    </citation>
    <scope>NUCLEOTIDE SEQUENCE</scope>
    <source>
        <strain evidence="1">JCM 3091</strain>
    </source>
</reference>
<gene>
    <name evidence="1" type="ORF">GCM10010124_30970</name>
</gene>
<keyword evidence="2" id="KW-1185">Reference proteome</keyword>
<proteinExistence type="predicted"/>
<evidence type="ECO:0000313" key="2">
    <source>
        <dbReference type="Proteomes" id="UP000662200"/>
    </source>
</evidence>
<organism evidence="1 2">
    <name type="scientific">Pilimelia terevasa</name>
    <dbReference type="NCBI Taxonomy" id="53372"/>
    <lineage>
        <taxon>Bacteria</taxon>
        <taxon>Bacillati</taxon>
        <taxon>Actinomycetota</taxon>
        <taxon>Actinomycetes</taxon>
        <taxon>Micromonosporales</taxon>
        <taxon>Micromonosporaceae</taxon>
        <taxon>Pilimelia</taxon>
    </lineage>
</organism>
<protein>
    <submittedName>
        <fullName evidence="1">Uncharacterized protein</fullName>
    </submittedName>
</protein>
<dbReference type="AlphaFoldDB" id="A0A8J3BUD9"/>
<dbReference type="EMBL" id="BMQC01000011">
    <property type="protein sequence ID" value="GGK36109.1"/>
    <property type="molecule type" value="Genomic_DNA"/>
</dbReference>
<comment type="caution">
    <text evidence="1">The sequence shown here is derived from an EMBL/GenBank/DDBJ whole genome shotgun (WGS) entry which is preliminary data.</text>
</comment>